<evidence type="ECO:0000313" key="2">
    <source>
        <dbReference type="EMBL" id="SEQ96676.1"/>
    </source>
</evidence>
<dbReference type="EMBL" id="FOGC01000009">
    <property type="protein sequence ID" value="SEQ96676.1"/>
    <property type="molecule type" value="Genomic_DNA"/>
</dbReference>
<dbReference type="Proteomes" id="UP000242515">
    <property type="component" value="Unassembled WGS sequence"/>
</dbReference>
<dbReference type="AlphaFoldDB" id="A0A1H9KBU7"/>
<accession>A0A1H9KBU7</accession>
<name>A0A1H9KBU7_9GAMM</name>
<keyword evidence="3" id="KW-1185">Reference proteome</keyword>
<proteinExistence type="predicted"/>
<evidence type="ECO:0000256" key="1">
    <source>
        <dbReference type="SAM" id="MobiDB-lite"/>
    </source>
</evidence>
<dbReference type="RefSeq" id="WP_268993456.1">
    <property type="nucleotide sequence ID" value="NZ_FOGC01000009.1"/>
</dbReference>
<gene>
    <name evidence="2" type="ORF">SAMN05216522_10962</name>
</gene>
<feature type="region of interest" description="Disordered" evidence="1">
    <location>
        <begin position="15"/>
        <end position="40"/>
    </location>
</feature>
<protein>
    <submittedName>
        <fullName evidence="2">Uncharacterized protein</fullName>
    </submittedName>
</protein>
<sequence length="40" mass="4330">MSLGVRRFASYGADREGGLGQRISRPGLNSSADDVQKTFE</sequence>
<evidence type="ECO:0000313" key="3">
    <source>
        <dbReference type="Proteomes" id="UP000242515"/>
    </source>
</evidence>
<organism evidence="2 3">
    <name type="scientific">Rosenbergiella nectarea</name>
    <dbReference type="NCBI Taxonomy" id="988801"/>
    <lineage>
        <taxon>Bacteria</taxon>
        <taxon>Pseudomonadati</taxon>
        <taxon>Pseudomonadota</taxon>
        <taxon>Gammaproteobacteria</taxon>
        <taxon>Enterobacterales</taxon>
        <taxon>Erwiniaceae</taxon>
        <taxon>Rosenbergiella</taxon>
    </lineage>
</organism>
<dbReference type="STRING" id="988801.SAMN05216522_10962"/>
<reference evidence="3" key="1">
    <citation type="submission" date="2016-10" db="EMBL/GenBank/DDBJ databases">
        <authorList>
            <person name="Varghese N."/>
            <person name="Submissions S."/>
        </authorList>
    </citation>
    <scope>NUCLEOTIDE SEQUENCE [LARGE SCALE GENOMIC DNA]</scope>
    <source>
        <strain evidence="3">8N4</strain>
    </source>
</reference>